<gene>
    <name evidence="1" type="ORF">UFOPK2992_01722</name>
</gene>
<name>A0A6J6Z290_9ZZZZ</name>
<accession>A0A6J6Z290</accession>
<sequence length="80" mass="8038">MPAANTASANSVPTTIWPSTTSVHCGDSSTVPVKSWATEPDRLAAVIVKANAPECDGVPVIAPVDSANDRPIGNAPAVTA</sequence>
<organism evidence="1">
    <name type="scientific">freshwater metagenome</name>
    <dbReference type="NCBI Taxonomy" id="449393"/>
    <lineage>
        <taxon>unclassified sequences</taxon>
        <taxon>metagenomes</taxon>
        <taxon>ecological metagenomes</taxon>
    </lineage>
</organism>
<dbReference type="EMBL" id="CAFAAI010000348">
    <property type="protein sequence ID" value="CAB4813268.1"/>
    <property type="molecule type" value="Genomic_DNA"/>
</dbReference>
<evidence type="ECO:0000313" key="1">
    <source>
        <dbReference type="EMBL" id="CAB4813268.1"/>
    </source>
</evidence>
<reference evidence="1" key="1">
    <citation type="submission" date="2020-05" db="EMBL/GenBank/DDBJ databases">
        <authorList>
            <person name="Chiriac C."/>
            <person name="Salcher M."/>
            <person name="Ghai R."/>
            <person name="Kavagutti S V."/>
        </authorList>
    </citation>
    <scope>NUCLEOTIDE SEQUENCE</scope>
</reference>
<proteinExistence type="predicted"/>
<protein>
    <submittedName>
        <fullName evidence="1">Unannotated protein</fullName>
    </submittedName>
</protein>
<dbReference type="AlphaFoldDB" id="A0A6J6Z290"/>